<name>A0A813IID2_POLGL</name>
<gene>
    <name evidence="1" type="ORF">PGLA2088_LOCUS7818</name>
</gene>
<protein>
    <submittedName>
        <fullName evidence="1">Uncharacterized protein</fullName>
    </submittedName>
</protein>
<evidence type="ECO:0000313" key="1">
    <source>
        <dbReference type="EMBL" id="CAE8649882.1"/>
    </source>
</evidence>
<feature type="non-terminal residue" evidence="1">
    <location>
        <position position="144"/>
    </location>
</feature>
<organism evidence="1 2">
    <name type="scientific">Polarella glacialis</name>
    <name type="common">Dinoflagellate</name>
    <dbReference type="NCBI Taxonomy" id="89957"/>
    <lineage>
        <taxon>Eukaryota</taxon>
        <taxon>Sar</taxon>
        <taxon>Alveolata</taxon>
        <taxon>Dinophyceae</taxon>
        <taxon>Suessiales</taxon>
        <taxon>Suessiaceae</taxon>
        <taxon>Polarella</taxon>
    </lineage>
</organism>
<proteinExistence type="predicted"/>
<reference evidence="1" key="1">
    <citation type="submission" date="2021-02" db="EMBL/GenBank/DDBJ databases">
        <authorList>
            <person name="Dougan E. K."/>
            <person name="Rhodes N."/>
            <person name="Thang M."/>
            <person name="Chan C."/>
        </authorList>
    </citation>
    <scope>NUCLEOTIDE SEQUENCE</scope>
</reference>
<comment type="caution">
    <text evidence="1">The sequence shown here is derived from an EMBL/GenBank/DDBJ whole genome shotgun (WGS) entry which is preliminary data.</text>
</comment>
<dbReference type="AlphaFoldDB" id="A0A813IID2"/>
<sequence length="144" mass="16218">LALPVLRDIGLLDVCRKFLTFAKEICYADGDVQHVYNAWGSATDIKRQWAPYLAGYRGMGEVHSGGPLIEDPAAGDMTGVNGEAWIAHFAVDHRPTRSAGQIERIHNVLYTYLDSFILWPLLISVLETSKQRFFDHRVCDSARR</sequence>
<accession>A0A813IID2</accession>
<dbReference type="EMBL" id="CAJNNW010008286">
    <property type="protein sequence ID" value="CAE8649882.1"/>
    <property type="molecule type" value="Genomic_DNA"/>
</dbReference>
<dbReference type="Proteomes" id="UP000626109">
    <property type="component" value="Unassembled WGS sequence"/>
</dbReference>
<evidence type="ECO:0000313" key="2">
    <source>
        <dbReference type="Proteomes" id="UP000626109"/>
    </source>
</evidence>